<reference evidence="2" key="1">
    <citation type="journal article" date="2020" name="Nature">
        <title>Giant virus diversity and host interactions through global metagenomics.</title>
        <authorList>
            <person name="Schulz F."/>
            <person name="Roux S."/>
            <person name="Paez-Espino D."/>
            <person name="Jungbluth S."/>
            <person name="Walsh D.A."/>
            <person name="Denef V.J."/>
            <person name="McMahon K.D."/>
            <person name="Konstantinidis K.T."/>
            <person name="Eloe-Fadrosh E.A."/>
            <person name="Kyrpides N.C."/>
            <person name="Woyke T."/>
        </authorList>
    </citation>
    <scope>NUCLEOTIDE SEQUENCE</scope>
    <source>
        <strain evidence="2">GVMAG-S-1101164-72</strain>
    </source>
</reference>
<dbReference type="SUPFAM" id="SSF82771">
    <property type="entry name" value="GIY-YIG endonuclease"/>
    <property type="match status" value="1"/>
</dbReference>
<dbReference type="Pfam" id="PF01541">
    <property type="entry name" value="GIY-YIG"/>
    <property type="match status" value="1"/>
</dbReference>
<evidence type="ECO:0000259" key="1">
    <source>
        <dbReference type="PROSITE" id="PS50164"/>
    </source>
</evidence>
<dbReference type="InterPro" id="IPR000305">
    <property type="entry name" value="GIY-YIG_endonuc"/>
</dbReference>
<name>A0A6C0AP15_9ZZZZ</name>
<proteinExistence type="predicted"/>
<dbReference type="InterPro" id="IPR035901">
    <property type="entry name" value="GIY-YIG_endonuc_sf"/>
</dbReference>
<dbReference type="PROSITE" id="PS50164">
    <property type="entry name" value="GIY_YIG"/>
    <property type="match status" value="1"/>
</dbReference>
<feature type="domain" description="GIY-YIG" evidence="1">
    <location>
        <begin position="2"/>
        <end position="84"/>
    </location>
</feature>
<dbReference type="InterPro" id="IPR050381">
    <property type="entry name" value="SLX1_endonuclease"/>
</dbReference>
<dbReference type="PANTHER" id="PTHR20208:SF13">
    <property type="entry name" value="STRUCTURE-SPECIFIC ENDONUCLEASE SUBUNIT SLX1"/>
    <property type="match status" value="1"/>
</dbReference>
<evidence type="ECO:0000313" key="2">
    <source>
        <dbReference type="EMBL" id="QHS81492.1"/>
    </source>
</evidence>
<organism evidence="2">
    <name type="scientific">viral metagenome</name>
    <dbReference type="NCBI Taxonomy" id="1070528"/>
    <lineage>
        <taxon>unclassified sequences</taxon>
        <taxon>metagenomes</taxon>
        <taxon>organismal metagenomes</taxon>
    </lineage>
</organism>
<dbReference type="EMBL" id="MN740758">
    <property type="protein sequence ID" value="QHS81492.1"/>
    <property type="molecule type" value="Genomic_DNA"/>
</dbReference>
<dbReference type="Gene3D" id="3.40.1440.10">
    <property type="entry name" value="GIY-YIG endonuclease"/>
    <property type="match status" value="1"/>
</dbReference>
<protein>
    <recommendedName>
        <fullName evidence="1">GIY-YIG domain-containing protein</fullName>
    </recommendedName>
</protein>
<accession>A0A6C0AP15</accession>
<dbReference type="PANTHER" id="PTHR20208">
    <property type="entry name" value="STRUCTURE-SPECIFIC ENDONUCLEASE SUBUNIT SLX1"/>
    <property type="match status" value="1"/>
</dbReference>
<sequence length="126" mass="14303">MNPWFVYLLSTEEGQTYVGATVDPDRRLRQHNGLIVGGARATAARVGQGLTWKRMCYVSGFPDNHAALQFEWRWKSLSRKKDLQGLDPVSRRMEALQQLLALDRPTSRAEPYSSYEGGGPVVHWEL</sequence>
<dbReference type="AlphaFoldDB" id="A0A6C0AP15"/>